<proteinExistence type="predicted"/>
<evidence type="ECO:0000313" key="2">
    <source>
        <dbReference type="EMBL" id="NUU26930.1"/>
    </source>
</evidence>
<sequence>MTDPDVHLVDEEALAERIVRGAIRAYRLYAFEMVDAVVVADTCGVRPEDVDRLFPSWDGLLLVTYDRWIQLRGTGRSTPATTVDHVRTTLAEDVADPGLVRLMAGVLTIAAADGDFAELFRKRFEEFVEELTRGLEADVRAGTERLGIPAHQAATQLLAVYEGLQIQMLVRPYLDVLVEYDRSVRTLRLGWREQETAAWDLDEVAVR</sequence>
<dbReference type="SUPFAM" id="SSF48498">
    <property type="entry name" value="Tetracyclin repressor-like, C-terminal domain"/>
    <property type="match status" value="1"/>
</dbReference>
<dbReference type="RefSeq" id="WP_175325077.1">
    <property type="nucleotide sequence ID" value="NZ_BAAAWP010000001.1"/>
</dbReference>
<dbReference type="Gene3D" id="1.10.357.10">
    <property type="entry name" value="Tetracycline Repressor, domain 2"/>
    <property type="match status" value="1"/>
</dbReference>
<dbReference type="Proteomes" id="UP000539146">
    <property type="component" value="Unassembled WGS sequence"/>
</dbReference>
<evidence type="ECO:0000313" key="3">
    <source>
        <dbReference type="Proteomes" id="UP000539146"/>
    </source>
</evidence>
<gene>
    <name evidence="2" type="ORF">HP467_02215</name>
</gene>
<dbReference type="EMBL" id="JABMCG010000066">
    <property type="protein sequence ID" value="NUU26930.1"/>
    <property type="molecule type" value="Genomic_DNA"/>
</dbReference>
<feature type="domain" description="BetI-type transcriptional repressor C-terminal" evidence="1">
    <location>
        <begin position="85"/>
        <end position="172"/>
    </location>
</feature>
<dbReference type="InterPro" id="IPR039538">
    <property type="entry name" value="BetI_C"/>
</dbReference>
<protein>
    <recommendedName>
        <fullName evidence="1">BetI-type transcriptional repressor C-terminal domain-containing protein</fullName>
    </recommendedName>
</protein>
<dbReference type="Pfam" id="PF13977">
    <property type="entry name" value="TetR_C_6"/>
    <property type="match status" value="1"/>
</dbReference>
<comment type="caution">
    <text evidence="2">The sequence shown here is derived from an EMBL/GenBank/DDBJ whole genome shotgun (WGS) entry which is preliminary data.</text>
</comment>
<accession>A0A850DS23</accession>
<reference evidence="2 3" key="1">
    <citation type="submission" date="2020-05" db="EMBL/GenBank/DDBJ databases">
        <title>Genome Sequencing of Type Strains.</title>
        <authorList>
            <person name="Lemaire J.F."/>
            <person name="Inderbitzin P."/>
            <person name="Gregorio O.A."/>
            <person name="Collins S.B."/>
            <person name="Wespe N."/>
            <person name="Knight-Connoni V."/>
        </authorList>
    </citation>
    <scope>NUCLEOTIDE SEQUENCE [LARGE SCALE GENOMIC DNA]</scope>
    <source>
        <strain evidence="2 3">DSM 20512</strain>
    </source>
</reference>
<dbReference type="InterPro" id="IPR036271">
    <property type="entry name" value="Tet_transcr_reg_TetR-rel_C_sf"/>
</dbReference>
<organism evidence="2 3">
    <name type="scientific">Curtobacterium citreum</name>
    <dbReference type="NCBI Taxonomy" id="2036"/>
    <lineage>
        <taxon>Bacteria</taxon>
        <taxon>Bacillati</taxon>
        <taxon>Actinomycetota</taxon>
        <taxon>Actinomycetes</taxon>
        <taxon>Micrococcales</taxon>
        <taxon>Microbacteriaceae</taxon>
        <taxon>Curtobacterium</taxon>
    </lineage>
</organism>
<evidence type="ECO:0000259" key="1">
    <source>
        <dbReference type="Pfam" id="PF13977"/>
    </source>
</evidence>
<dbReference type="AlphaFoldDB" id="A0A850DS23"/>
<name>A0A850DS23_9MICO</name>